<dbReference type="AlphaFoldDB" id="A0A3M7QXA1"/>
<name>A0A3M7QXA1_BRAPC</name>
<reference evidence="2 3" key="1">
    <citation type="journal article" date="2018" name="Sci. Rep.">
        <title>Genomic signatures of local adaptation to the degree of environmental predictability in rotifers.</title>
        <authorList>
            <person name="Franch-Gras L."/>
            <person name="Hahn C."/>
            <person name="Garcia-Roger E.M."/>
            <person name="Carmona M.J."/>
            <person name="Serra M."/>
            <person name="Gomez A."/>
        </authorList>
    </citation>
    <scope>NUCLEOTIDE SEQUENCE [LARGE SCALE GENOMIC DNA]</scope>
    <source>
        <strain evidence="2">HYR1</strain>
    </source>
</reference>
<organism evidence="2 3">
    <name type="scientific">Brachionus plicatilis</name>
    <name type="common">Marine rotifer</name>
    <name type="synonym">Brachionus muelleri</name>
    <dbReference type="NCBI Taxonomy" id="10195"/>
    <lineage>
        <taxon>Eukaryota</taxon>
        <taxon>Metazoa</taxon>
        <taxon>Spiralia</taxon>
        <taxon>Gnathifera</taxon>
        <taxon>Rotifera</taxon>
        <taxon>Eurotatoria</taxon>
        <taxon>Monogononta</taxon>
        <taxon>Pseudotrocha</taxon>
        <taxon>Ploima</taxon>
        <taxon>Brachionidae</taxon>
        <taxon>Brachionus</taxon>
    </lineage>
</organism>
<dbReference type="EMBL" id="REGN01004924">
    <property type="protein sequence ID" value="RNA15575.1"/>
    <property type="molecule type" value="Genomic_DNA"/>
</dbReference>
<protein>
    <submittedName>
        <fullName evidence="2">Uncharacterized protein</fullName>
    </submittedName>
</protein>
<sequence length="91" mass="10741">MPIRIISSLMAWLQDRQNENLSFFVEVKTPNGFEYLIHIFRLLCLTSCQVKLFVFSAFFNKNKFNLKTQIFKSFIISSFNSLASRSRFIAF</sequence>
<comment type="caution">
    <text evidence="2">The sequence shown here is derived from an EMBL/GenBank/DDBJ whole genome shotgun (WGS) entry which is preliminary data.</text>
</comment>
<gene>
    <name evidence="2" type="ORF">BpHYR1_033494</name>
</gene>
<keyword evidence="3" id="KW-1185">Reference proteome</keyword>
<keyword evidence="1" id="KW-1133">Transmembrane helix</keyword>
<feature type="transmembrane region" description="Helical" evidence="1">
    <location>
        <begin position="35"/>
        <end position="59"/>
    </location>
</feature>
<evidence type="ECO:0000313" key="3">
    <source>
        <dbReference type="Proteomes" id="UP000276133"/>
    </source>
</evidence>
<keyword evidence="1" id="KW-0472">Membrane</keyword>
<accession>A0A3M7QXA1</accession>
<evidence type="ECO:0000256" key="1">
    <source>
        <dbReference type="SAM" id="Phobius"/>
    </source>
</evidence>
<proteinExistence type="predicted"/>
<dbReference type="Proteomes" id="UP000276133">
    <property type="component" value="Unassembled WGS sequence"/>
</dbReference>
<evidence type="ECO:0000313" key="2">
    <source>
        <dbReference type="EMBL" id="RNA15575.1"/>
    </source>
</evidence>
<keyword evidence="1" id="KW-0812">Transmembrane</keyword>